<evidence type="ECO:0000313" key="3">
    <source>
        <dbReference type="Proteomes" id="UP001497623"/>
    </source>
</evidence>
<accession>A0AAV2QL83</accession>
<evidence type="ECO:0000256" key="1">
    <source>
        <dbReference type="SAM" id="MobiDB-lite"/>
    </source>
</evidence>
<gene>
    <name evidence="2" type="ORF">MNOR_LOCUS13523</name>
</gene>
<dbReference type="EMBL" id="CAXKWB010007769">
    <property type="protein sequence ID" value="CAL4088326.1"/>
    <property type="molecule type" value="Genomic_DNA"/>
</dbReference>
<comment type="caution">
    <text evidence="2">The sequence shown here is derived from an EMBL/GenBank/DDBJ whole genome shotgun (WGS) entry which is preliminary data.</text>
</comment>
<name>A0AAV2QL83_MEGNR</name>
<evidence type="ECO:0000313" key="2">
    <source>
        <dbReference type="EMBL" id="CAL4088326.1"/>
    </source>
</evidence>
<dbReference type="AlphaFoldDB" id="A0AAV2QL83"/>
<sequence length="421" mass="48146">MDENSFSIKYFTSFLQEACGLSEEKDGSNKILTKVTNITIGHVLAAHSLGSFTDLDVLRWIHKGRKLTPIIEKQFEFYRKLAKYLISCVMPEDVCTWKNLLKDTKYIWPTEEKDGWACVFGEVPELCEKIDIEHVEEKKYSSDLGKLERFNASKDHQEHTEEISLEGDGQNKNLSLSPLEGSVMSESVEIENLEILQSEICTIEGKTRNEKHKSDNEVTSDFKHSEDMKLDENNDTSKVETSIIKDINKDVENYELHKSDSDDFDADFFANEFFDIDEEDQENNESVQEVDISKESEDTKIIEDNDLLSKEGEDVLSKEGEDELSKEGEDELSKEGEDVLSKEGEDVLSNDGEDVLSILGKDDVFNDELDFEEGSIHSDLENEEDKDPDTLQMHAEEMDPDILQIHAENEFNDLFDDNDVT</sequence>
<proteinExistence type="predicted"/>
<feature type="region of interest" description="Disordered" evidence="1">
    <location>
        <begin position="369"/>
        <end position="397"/>
    </location>
</feature>
<keyword evidence="3" id="KW-1185">Reference proteome</keyword>
<dbReference type="Proteomes" id="UP001497623">
    <property type="component" value="Unassembled WGS sequence"/>
</dbReference>
<organism evidence="2 3">
    <name type="scientific">Meganyctiphanes norvegica</name>
    <name type="common">Northern krill</name>
    <name type="synonym">Thysanopoda norvegica</name>
    <dbReference type="NCBI Taxonomy" id="48144"/>
    <lineage>
        <taxon>Eukaryota</taxon>
        <taxon>Metazoa</taxon>
        <taxon>Ecdysozoa</taxon>
        <taxon>Arthropoda</taxon>
        <taxon>Crustacea</taxon>
        <taxon>Multicrustacea</taxon>
        <taxon>Malacostraca</taxon>
        <taxon>Eumalacostraca</taxon>
        <taxon>Eucarida</taxon>
        <taxon>Euphausiacea</taxon>
        <taxon>Euphausiidae</taxon>
        <taxon>Meganyctiphanes</taxon>
    </lineage>
</organism>
<feature type="compositionally biased region" description="Basic and acidic residues" evidence="1">
    <location>
        <begin position="291"/>
        <end position="345"/>
    </location>
</feature>
<reference evidence="2 3" key="1">
    <citation type="submission" date="2024-05" db="EMBL/GenBank/DDBJ databases">
        <authorList>
            <person name="Wallberg A."/>
        </authorList>
    </citation>
    <scope>NUCLEOTIDE SEQUENCE [LARGE SCALE GENOMIC DNA]</scope>
</reference>
<feature type="non-terminal residue" evidence="2">
    <location>
        <position position="421"/>
    </location>
</feature>
<protein>
    <submittedName>
        <fullName evidence="2">Uncharacterized protein</fullName>
    </submittedName>
</protein>
<feature type="region of interest" description="Disordered" evidence="1">
    <location>
        <begin position="275"/>
        <end position="354"/>
    </location>
</feature>